<sequence length="88" mass="9659">MTMTTIKVDAVVRDRLNAEARRRGLTAGSFVEELLESWARDQRFAAMREAMASTAPADEASYAEETASFDALADDAVPDERPSRPPTP</sequence>
<protein>
    <submittedName>
        <fullName evidence="2">Toxin-antitoxin system protein</fullName>
    </submittedName>
</protein>
<name>A0A7Y0QGK6_CELFI</name>
<reference evidence="2 3" key="1">
    <citation type="submission" date="2020-04" db="EMBL/GenBank/DDBJ databases">
        <title>Sequencing and Assembly of C. fimi.</title>
        <authorList>
            <person name="Ramsey A.R."/>
        </authorList>
    </citation>
    <scope>NUCLEOTIDE SEQUENCE [LARGE SCALE GENOMIC DNA]</scope>
    <source>
        <strain evidence="2 3">SB</strain>
    </source>
</reference>
<dbReference type="EMBL" id="JABCJJ010000010">
    <property type="protein sequence ID" value="NMR20221.1"/>
    <property type="molecule type" value="Genomic_DNA"/>
</dbReference>
<evidence type="ECO:0000313" key="3">
    <source>
        <dbReference type="Proteomes" id="UP000562124"/>
    </source>
</evidence>
<comment type="caution">
    <text evidence="2">The sequence shown here is derived from an EMBL/GenBank/DDBJ whole genome shotgun (WGS) entry which is preliminary data.</text>
</comment>
<proteinExistence type="predicted"/>
<dbReference type="Proteomes" id="UP000562124">
    <property type="component" value="Unassembled WGS sequence"/>
</dbReference>
<feature type="compositionally biased region" description="Basic and acidic residues" evidence="1">
    <location>
        <begin position="78"/>
        <end position="88"/>
    </location>
</feature>
<feature type="region of interest" description="Disordered" evidence="1">
    <location>
        <begin position="55"/>
        <end position="88"/>
    </location>
</feature>
<evidence type="ECO:0000313" key="2">
    <source>
        <dbReference type="EMBL" id="NMR20221.1"/>
    </source>
</evidence>
<keyword evidence="3" id="KW-1185">Reference proteome</keyword>
<organism evidence="2 3">
    <name type="scientific">Cellulomonas fimi</name>
    <dbReference type="NCBI Taxonomy" id="1708"/>
    <lineage>
        <taxon>Bacteria</taxon>
        <taxon>Bacillati</taxon>
        <taxon>Actinomycetota</taxon>
        <taxon>Actinomycetes</taxon>
        <taxon>Micrococcales</taxon>
        <taxon>Cellulomonadaceae</taxon>
        <taxon>Cellulomonas</taxon>
    </lineage>
</organism>
<gene>
    <name evidence="2" type="ORF">HIR71_08315</name>
</gene>
<dbReference type="RefSeq" id="WP_169324600.1">
    <property type="nucleotide sequence ID" value="NZ_JABCJJ010000010.1"/>
</dbReference>
<accession>A0A7Y0QGK6</accession>
<dbReference type="AlphaFoldDB" id="A0A7Y0QGK6"/>
<evidence type="ECO:0000256" key="1">
    <source>
        <dbReference type="SAM" id="MobiDB-lite"/>
    </source>
</evidence>